<sequence length="486" mass="52262">MAHAVRGAGSTAVPTALSPLRIAAVPMLAVAVVLLLTAGRYGPHWDELYFRALPLDWWYVDQPPLTVWLTWLAARVSDDLWVQRLPAIAAAAAGALVASLFPRALGAGPWTQRLAAWAHAFTVYPLLMGHIFTTSAIDLLAWELTLLLVLRAAQGRPRLLIWAGVVAGAACWNKLLVVVLLAAVFVSLCMTCRWLLARAETWIGAGLFLVIAAPQLWAQLSHGMPMSQVSAGLVEQHGTTVRLLLLPALVLFVGPPFVRVALDGLLDPWRGGERAARFLLPTVLLVVAFTLVSPSQPHYPAGALLPALSLGWTSPRVRRRWSRPRRCTVVAANAAVACLICLPVLPATQPWVGVQATVNPTARDQLGWPALAGEVSRARGAGEDVVVDSYALAGAVDRYGSAADREALHSGHNGLWELGPPRSQRVVLVGDHATAQRDAFATCTPGPSPRTGPVVHPDLVDVPVLHCEGPEADWQTLWPRFRRLSG</sequence>
<keyword evidence="1" id="KW-0472">Membrane</keyword>
<organism evidence="3 4">
    <name type="scientific">Kocuria tytonicola</name>
    <dbReference type="NCBI Taxonomy" id="2055946"/>
    <lineage>
        <taxon>Bacteria</taxon>
        <taxon>Bacillati</taxon>
        <taxon>Actinomycetota</taxon>
        <taxon>Actinomycetes</taxon>
        <taxon>Micrococcales</taxon>
        <taxon>Micrococcaceae</taxon>
        <taxon>Kocuria</taxon>
    </lineage>
</organism>
<name>A0A3L9L0P4_9MICC</name>
<evidence type="ECO:0000313" key="4">
    <source>
        <dbReference type="Proteomes" id="UP000277871"/>
    </source>
</evidence>
<feature type="transmembrane region" description="Helical" evidence="1">
    <location>
        <begin position="274"/>
        <end position="292"/>
    </location>
</feature>
<gene>
    <name evidence="3" type="ORF">EAE32_09885</name>
</gene>
<dbReference type="Proteomes" id="UP000277871">
    <property type="component" value="Unassembled WGS sequence"/>
</dbReference>
<feature type="transmembrane region" description="Helical" evidence="1">
    <location>
        <begin position="160"/>
        <end position="189"/>
    </location>
</feature>
<feature type="transmembrane region" description="Helical" evidence="1">
    <location>
        <begin position="81"/>
        <end position="102"/>
    </location>
</feature>
<comment type="caution">
    <text evidence="3">The sequence shown here is derived from an EMBL/GenBank/DDBJ whole genome shotgun (WGS) entry which is preliminary data.</text>
</comment>
<dbReference type="InterPro" id="IPR038731">
    <property type="entry name" value="RgtA/B/C-like"/>
</dbReference>
<evidence type="ECO:0000313" key="3">
    <source>
        <dbReference type="EMBL" id="RLY91549.1"/>
    </source>
</evidence>
<evidence type="ECO:0000259" key="2">
    <source>
        <dbReference type="Pfam" id="PF13231"/>
    </source>
</evidence>
<reference evidence="3 4" key="1">
    <citation type="submission" date="2018-10" db="EMBL/GenBank/DDBJ databases">
        <title>Kocuria tytonicola, new bacteria from the preen glands of American barn owls (Tyto furcata).</title>
        <authorList>
            <person name="Braun M.S."/>
            <person name="Wang E."/>
            <person name="Zimmermann S."/>
            <person name="Boutin S."/>
            <person name="Wagner H."/>
            <person name="Wink M."/>
        </authorList>
    </citation>
    <scope>NUCLEOTIDE SEQUENCE [LARGE SCALE GENOMIC DNA]</scope>
    <source>
        <strain evidence="3 4">473</strain>
    </source>
</reference>
<feature type="transmembrane region" description="Helical" evidence="1">
    <location>
        <begin position="114"/>
        <end position="140"/>
    </location>
</feature>
<keyword evidence="1" id="KW-0812">Transmembrane</keyword>
<dbReference type="AlphaFoldDB" id="A0A3L9L0P4"/>
<feature type="transmembrane region" description="Helical" evidence="1">
    <location>
        <begin position="240"/>
        <end position="262"/>
    </location>
</feature>
<dbReference type="Pfam" id="PF13231">
    <property type="entry name" value="PMT_2"/>
    <property type="match status" value="1"/>
</dbReference>
<protein>
    <recommendedName>
        <fullName evidence="2">Glycosyltransferase RgtA/B/C/D-like domain-containing protein</fullName>
    </recommendedName>
</protein>
<feature type="transmembrane region" description="Helical" evidence="1">
    <location>
        <begin position="201"/>
        <end position="220"/>
    </location>
</feature>
<proteinExistence type="predicted"/>
<feature type="transmembrane region" description="Helical" evidence="1">
    <location>
        <begin position="20"/>
        <end position="41"/>
    </location>
</feature>
<keyword evidence="4" id="KW-1185">Reference proteome</keyword>
<keyword evidence="1" id="KW-1133">Transmembrane helix</keyword>
<dbReference type="RefSeq" id="WP_124035173.1">
    <property type="nucleotide sequence ID" value="NZ_RDEX01000003.1"/>
</dbReference>
<evidence type="ECO:0000256" key="1">
    <source>
        <dbReference type="SAM" id="Phobius"/>
    </source>
</evidence>
<accession>A0A3L9L0P4</accession>
<dbReference type="EMBL" id="RDEX01000003">
    <property type="protein sequence ID" value="RLY91549.1"/>
    <property type="molecule type" value="Genomic_DNA"/>
</dbReference>
<feature type="domain" description="Glycosyltransferase RgtA/B/C/D-like" evidence="2">
    <location>
        <begin position="61"/>
        <end position="217"/>
    </location>
</feature>